<dbReference type="PROSITE" id="PS50088">
    <property type="entry name" value="ANK_REPEAT"/>
    <property type="match status" value="2"/>
</dbReference>
<evidence type="ECO:0000256" key="1">
    <source>
        <dbReference type="ARBA" id="ARBA00022737"/>
    </source>
</evidence>
<proteinExistence type="predicted"/>
<comment type="caution">
    <text evidence="4">The sequence shown here is derived from an EMBL/GenBank/DDBJ whole genome shotgun (WGS) entry which is preliminary data.</text>
</comment>
<dbReference type="Pfam" id="PF12796">
    <property type="entry name" value="Ank_2"/>
    <property type="match status" value="1"/>
</dbReference>
<dbReference type="SMART" id="SM00248">
    <property type="entry name" value="ANK"/>
    <property type="match status" value="3"/>
</dbReference>
<dbReference type="EMBL" id="JBHSGW010000026">
    <property type="protein sequence ID" value="MFC4740579.1"/>
    <property type="molecule type" value="Genomic_DNA"/>
</dbReference>
<dbReference type="SUPFAM" id="SSF48403">
    <property type="entry name" value="Ankyrin repeat"/>
    <property type="match status" value="1"/>
</dbReference>
<protein>
    <submittedName>
        <fullName evidence="4">Ankyrin repeat domain-containing protein</fullName>
    </submittedName>
</protein>
<dbReference type="RefSeq" id="WP_379742240.1">
    <property type="nucleotide sequence ID" value="NZ_JBHSGW010000026.1"/>
</dbReference>
<dbReference type="PANTHER" id="PTHR24198:SF165">
    <property type="entry name" value="ANKYRIN REPEAT-CONTAINING PROTEIN-RELATED"/>
    <property type="match status" value="1"/>
</dbReference>
<feature type="repeat" description="ANK" evidence="3">
    <location>
        <begin position="52"/>
        <end position="84"/>
    </location>
</feature>
<gene>
    <name evidence="4" type="ORF">ACFO3U_11310</name>
</gene>
<organism evidence="4 5">
    <name type="scientific">Flavobacterium ponti</name>
    <dbReference type="NCBI Taxonomy" id="665133"/>
    <lineage>
        <taxon>Bacteria</taxon>
        <taxon>Pseudomonadati</taxon>
        <taxon>Bacteroidota</taxon>
        <taxon>Flavobacteriia</taxon>
        <taxon>Flavobacteriales</taxon>
        <taxon>Flavobacteriaceae</taxon>
        <taxon>Flavobacterium</taxon>
    </lineage>
</organism>
<dbReference type="InterPro" id="IPR036770">
    <property type="entry name" value="Ankyrin_rpt-contain_sf"/>
</dbReference>
<dbReference type="PANTHER" id="PTHR24198">
    <property type="entry name" value="ANKYRIN REPEAT AND PROTEIN KINASE DOMAIN-CONTAINING PROTEIN"/>
    <property type="match status" value="1"/>
</dbReference>
<evidence type="ECO:0000256" key="2">
    <source>
        <dbReference type="ARBA" id="ARBA00023043"/>
    </source>
</evidence>
<evidence type="ECO:0000313" key="4">
    <source>
        <dbReference type="EMBL" id="MFC4740579.1"/>
    </source>
</evidence>
<evidence type="ECO:0000256" key="3">
    <source>
        <dbReference type="PROSITE-ProRule" id="PRU00023"/>
    </source>
</evidence>
<keyword evidence="5" id="KW-1185">Reference proteome</keyword>
<dbReference type="PROSITE" id="PS50297">
    <property type="entry name" value="ANK_REP_REGION"/>
    <property type="match status" value="1"/>
</dbReference>
<dbReference type="Proteomes" id="UP001595885">
    <property type="component" value="Unassembled WGS sequence"/>
</dbReference>
<dbReference type="Pfam" id="PF00023">
    <property type="entry name" value="Ank"/>
    <property type="match status" value="1"/>
</dbReference>
<reference evidence="5" key="1">
    <citation type="journal article" date="2019" name="Int. J. Syst. Evol. Microbiol.">
        <title>The Global Catalogue of Microorganisms (GCM) 10K type strain sequencing project: providing services to taxonomists for standard genome sequencing and annotation.</title>
        <authorList>
            <consortium name="The Broad Institute Genomics Platform"/>
            <consortium name="The Broad Institute Genome Sequencing Center for Infectious Disease"/>
            <person name="Wu L."/>
            <person name="Ma J."/>
        </authorList>
    </citation>
    <scope>NUCLEOTIDE SEQUENCE [LARGE SCALE GENOMIC DNA]</scope>
    <source>
        <strain evidence="5">CCUG 50349</strain>
    </source>
</reference>
<accession>A0ABV9P9B5</accession>
<feature type="repeat" description="ANK" evidence="3">
    <location>
        <begin position="117"/>
        <end position="149"/>
    </location>
</feature>
<name>A0ABV9P9B5_9FLAO</name>
<sequence length="171" mass="19127">MIKKILYFFTIFMSFQGIAQKDIFTIARSGTVEEVKEIMKSNPSVINELNDRGFTPLILACYKNNNDVAKFLIDSVEDLDVTTEMGTALMATVVKGNVEIGTYLLEKKANPNLTDSNGVTALMYAVQFKNEDLVKALLKHNADKTVLDKNGKTAFEYAVFSENKEIINLLK</sequence>
<keyword evidence="1" id="KW-0677">Repeat</keyword>
<dbReference type="Gene3D" id="1.25.40.20">
    <property type="entry name" value="Ankyrin repeat-containing domain"/>
    <property type="match status" value="1"/>
</dbReference>
<keyword evidence="2 3" id="KW-0040">ANK repeat</keyword>
<dbReference type="InterPro" id="IPR002110">
    <property type="entry name" value="Ankyrin_rpt"/>
</dbReference>
<evidence type="ECO:0000313" key="5">
    <source>
        <dbReference type="Proteomes" id="UP001595885"/>
    </source>
</evidence>